<evidence type="ECO:0000256" key="2">
    <source>
        <dbReference type="ARBA" id="ARBA00022692"/>
    </source>
</evidence>
<dbReference type="InterPro" id="IPR039421">
    <property type="entry name" value="Type_1_exporter"/>
</dbReference>
<organism evidence="7 8">
    <name type="scientific">Vibrio japonicus</name>
    <dbReference type="NCBI Taxonomy" id="1824638"/>
    <lineage>
        <taxon>Bacteria</taxon>
        <taxon>Pseudomonadati</taxon>
        <taxon>Pseudomonadota</taxon>
        <taxon>Gammaproteobacteria</taxon>
        <taxon>Vibrionales</taxon>
        <taxon>Vibrionaceae</taxon>
        <taxon>Vibrio</taxon>
    </lineage>
</organism>
<dbReference type="RefSeq" id="WP_257084708.1">
    <property type="nucleotide sequence ID" value="NZ_CP102096.1"/>
</dbReference>
<keyword evidence="3 5" id="KW-1133">Transmembrane helix</keyword>
<evidence type="ECO:0000313" key="7">
    <source>
        <dbReference type="EMBL" id="UUM30982.1"/>
    </source>
</evidence>
<keyword evidence="8" id="KW-1185">Reference proteome</keyword>
<evidence type="ECO:0000256" key="3">
    <source>
        <dbReference type="ARBA" id="ARBA00022989"/>
    </source>
</evidence>
<sequence>MKLIPIFSGVRKYWLLTLIGVGVSIAIANIASVMLLKSLWQADSFTHLVFGFAAIGILVFILSIAEGYCAEKLGQNYVKAIRCQLYQGLLSAPSYLAPKRVGVVMSRLITDSNQIKNWASIGIPKLTIHSISTCGLAIFLCLNWGKLGWIAMGLIAVYSLSMAVLTPRMYRLALEIRRDRGRLSGFLGETIIASRTIDQFNLLNRETRRLARHSDRLASSSVSQTIFSAASRHLSTLIAQTMTLLVLVLFLWENTLPNQELAVVMLTLGLLFNSLKQLNISWNYAITFYAAKVRLEFALNNAAPTQPEKETRLRAQCGHSIHLKNIQLTKNSEPISRTINAGSAVHIANSEEAEILVDVLSKHRLPIAGRVTISGRRLEWLSQHSINKSIVTISRSSHLLRGTVNSNLKTSNAKNELRDDLLAHFELHNEIINESITELGSNVSSEMYAKLLLIKSLLRLPGLLIISHPDICANSSLMEKVLMWQTQTGVTLMIIGMVSQNVSEKLQYVDIEEINTDRIRNIEPSKLNVREKN</sequence>
<dbReference type="PROSITE" id="PS50929">
    <property type="entry name" value="ABC_TM1F"/>
    <property type="match status" value="1"/>
</dbReference>
<dbReference type="InterPro" id="IPR036640">
    <property type="entry name" value="ABC1_TM_sf"/>
</dbReference>
<evidence type="ECO:0000256" key="1">
    <source>
        <dbReference type="ARBA" id="ARBA00004651"/>
    </source>
</evidence>
<accession>A0ABY5LJN7</accession>
<evidence type="ECO:0000256" key="5">
    <source>
        <dbReference type="SAM" id="Phobius"/>
    </source>
</evidence>
<feature type="transmembrane region" description="Helical" evidence="5">
    <location>
        <begin position="126"/>
        <end position="145"/>
    </location>
</feature>
<feature type="transmembrane region" description="Helical" evidence="5">
    <location>
        <begin position="234"/>
        <end position="252"/>
    </location>
</feature>
<evidence type="ECO:0000259" key="6">
    <source>
        <dbReference type="PROSITE" id="PS50929"/>
    </source>
</evidence>
<keyword evidence="4 5" id="KW-0472">Membrane</keyword>
<dbReference type="Proteomes" id="UP001058602">
    <property type="component" value="Chromosome 1"/>
</dbReference>
<dbReference type="SUPFAM" id="SSF90123">
    <property type="entry name" value="ABC transporter transmembrane region"/>
    <property type="match status" value="1"/>
</dbReference>
<dbReference type="PANTHER" id="PTHR24221">
    <property type="entry name" value="ATP-BINDING CASSETTE SUB-FAMILY B"/>
    <property type="match status" value="1"/>
</dbReference>
<dbReference type="Gene3D" id="1.20.1560.10">
    <property type="entry name" value="ABC transporter type 1, transmembrane domain"/>
    <property type="match status" value="1"/>
</dbReference>
<name>A0ABY5LJN7_9VIBR</name>
<dbReference type="InterPro" id="IPR027417">
    <property type="entry name" value="P-loop_NTPase"/>
</dbReference>
<feature type="transmembrane region" description="Helical" evidence="5">
    <location>
        <begin position="151"/>
        <end position="170"/>
    </location>
</feature>
<keyword evidence="7" id="KW-0547">Nucleotide-binding</keyword>
<evidence type="ECO:0000256" key="4">
    <source>
        <dbReference type="ARBA" id="ARBA00023136"/>
    </source>
</evidence>
<dbReference type="PANTHER" id="PTHR24221:SF654">
    <property type="entry name" value="ATP-BINDING CASSETTE SUB-FAMILY B MEMBER 6"/>
    <property type="match status" value="1"/>
</dbReference>
<keyword evidence="7" id="KW-0067">ATP-binding</keyword>
<comment type="subcellular location">
    <subcellularLocation>
        <location evidence="1">Cell membrane</location>
        <topology evidence="1">Multi-pass membrane protein</topology>
    </subcellularLocation>
</comment>
<reference evidence="7" key="1">
    <citation type="submission" date="2022-07" db="EMBL/GenBank/DDBJ databases">
        <title>Complete genome of Vibrio japonicus strain JCM 31412T and phylogenomic assessment of the Nereis clade of the genus Vibrio.</title>
        <authorList>
            <person name="Shlafstein M.D."/>
            <person name="Emsley S.A."/>
            <person name="Ushijima B."/>
            <person name="Videau P."/>
            <person name="Saw J.H."/>
        </authorList>
    </citation>
    <scope>NUCLEOTIDE SEQUENCE</scope>
    <source>
        <strain evidence="7">JCM 31412</strain>
    </source>
</reference>
<keyword evidence="2 5" id="KW-0812">Transmembrane</keyword>
<dbReference type="Gene3D" id="3.40.50.300">
    <property type="entry name" value="P-loop containing nucleotide triphosphate hydrolases"/>
    <property type="match status" value="1"/>
</dbReference>
<dbReference type="SUPFAM" id="SSF52540">
    <property type="entry name" value="P-loop containing nucleoside triphosphate hydrolases"/>
    <property type="match status" value="1"/>
</dbReference>
<dbReference type="EMBL" id="CP102096">
    <property type="protein sequence ID" value="UUM30982.1"/>
    <property type="molecule type" value="Genomic_DNA"/>
</dbReference>
<protein>
    <submittedName>
        <fullName evidence="7">ABC transporter ATP-binding protein</fullName>
    </submittedName>
</protein>
<feature type="domain" description="ABC transmembrane type-1" evidence="6">
    <location>
        <begin position="15"/>
        <end position="287"/>
    </location>
</feature>
<evidence type="ECO:0000313" key="8">
    <source>
        <dbReference type="Proteomes" id="UP001058602"/>
    </source>
</evidence>
<proteinExistence type="predicted"/>
<dbReference type="InterPro" id="IPR011527">
    <property type="entry name" value="ABC1_TM_dom"/>
</dbReference>
<feature type="transmembrane region" description="Helical" evidence="5">
    <location>
        <begin position="48"/>
        <end position="69"/>
    </location>
</feature>
<gene>
    <name evidence="7" type="ORF">NP165_02200</name>
</gene>
<feature type="transmembrane region" description="Helical" evidence="5">
    <location>
        <begin position="12"/>
        <end position="36"/>
    </location>
</feature>
<dbReference type="CDD" id="cd07346">
    <property type="entry name" value="ABC_6TM_exporters"/>
    <property type="match status" value="1"/>
</dbReference>
<dbReference type="Pfam" id="PF00664">
    <property type="entry name" value="ABC_membrane"/>
    <property type="match status" value="1"/>
</dbReference>
<dbReference type="GO" id="GO:0005524">
    <property type="term" value="F:ATP binding"/>
    <property type="evidence" value="ECO:0007669"/>
    <property type="project" value="UniProtKB-KW"/>
</dbReference>